<feature type="compositionally biased region" description="Basic and acidic residues" evidence="2">
    <location>
        <begin position="206"/>
        <end position="215"/>
    </location>
</feature>
<evidence type="ECO:0000313" key="4">
    <source>
        <dbReference type="Proteomes" id="UP000265515"/>
    </source>
</evidence>
<name>A0A388M0D6_CHABU</name>
<sequence length="577" mass="62893">MAESAGMMLGLSFGLGVVVGLGLGLRLAPASGSGYQAWLSQQQQKLLEKEARSADGMVGRSGYHIQRQGQQEGLCPRCSVSSITSASVDEGSFDGSAAAYQSFSDRSVDTLLLDDPPEFDLRAERRRWSINPLFVQAPAAAPGAAPEEGGEGGGGGGGGGEAGGGDANGRVRPSDCRTAEEGDQDNLREERSHRQHPHQHQQQRLGGDREKERGFDAAAAAAADPLPSQESPTVILRRLKMIIKQVETTLQRADMELEALKQSLPRRLCPPLRGFCPELLASIRAAFLPKLMLMKTQLMKPQLMLKKTQLMLMKTQLMLMKTQLMKTVDEQFWLMKTQLMLMKTQVMKRQLMLKKTQLMLMKTVDVDEDSSKVWACEELISLYNETNTLLVDECAYKIIKNPPYTSMHPPEYVGNDKGDNALGEGGLIREELKRFQGAASVQSFARASPLALKAGKLTELSTQLARAQLALLEEQRDNSRTTSEGTITPESSQEEGSCATSTNGSSRSTSKSGTPRHQLKRRSSLDGSLPPFRAGGVLRRLSLRETNIPTRSVTQPRSPGSKARAPAKLKDAGSPFV</sequence>
<evidence type="ECO:0000256" key="2">
    <source>
        <dbReference type="SAM" id="MobiDB-lite"/>
    </source>
</evidence>
<feature type="compositionally biased region" description="Gly residues" evidence="2">
    <location>
        <begin position="151"/>
        <end position="167"/>
    </location>
</feature>
<organism evidence="3 4">
    <name type="scientific">Chara braunii</name>
    <name type="common">Braun's stonewort</name>
    <dbReference type="NCBI Taxonomy" id="69332"/>
    <lineage>
        <taxon>Eukaryota</taxon>
        <taxon>Viridiplantae</taxon>
        <taxon>Streptophyta</taxon>
        <taxon>Charophyceae</taxon>
        <taxon>Charales</taxon>
        <taxon>Characeae</taxon>
        <taxon>Chara</taxon>
    </lineage>
</organism>
<keyword evidence="1" id="KW-0175">Coiled coil</keyword>
<feature type="compositionally biased region" description="Low complexity" evidence="2">
    <location>
        <begin position="500"/>
        <end position="513"/>
    </location>
</feature>
<reference evidence="3 4" key="1">
    <citation type="journal article" date="2018" name="Cell">
        <title>The Chara Genome: Secondary Complexity and Implications for Plant Terrestrialization.</title>
        <authorList>
            <person name="Nishiyama T."/>
            <person name="Sakayama H."/>
            <person name="Vries J.D."/>
            <person name="Buschmann H."/>
            <person name="Saint-Marcoux D."/>
            <person name="Ullrich K.K."/>
            <person name="Haas F.B."/>
            <person name="Vanderstraeten L."/>
            <person name="Becker D."/>
            <person name="Lang D."/>
            <person name="Vosolsobe S."/>
            <person name="Rombauts S."/>
            <person name="Wilhelmsson P.K.I."/>
            <person name="Janitza P."/>
            <person name="Kern R."/>
            <person name="Heyl A."/>
            <person name="Rumpler F."/>
            <person name="Villalobos L.I.A.C."/>
            <person name="Clay J.M."/>
            <person name="Skokan R."/>
            <person name="Toyoda A."/>
            <person name="Suzuki Y."/>
            <person name="Kagoshima H."/>
            <person name="Schijlen E."/>
            <person name="Tajeshwar N."/>
            <person name="Catarino B."/>
            <person name="Hetherington A.J."/>
            <person name="Saltykova A."/>
            <person name="Bonnot C."/>
            <person name="Breuninger H."/>
            <person name="Symeonidi A."/>
            <person name="Radhakrishnan G.V."/>
            <person name="Van Nieuwerburgh F."/>
            <person name="Deforce D."/>
            <person name="Chang C."/>
            <person name="Karol K.G."/>
            <person name="Hedrich R."/>
            <person name="Ulvskov P."/>
            <person name="Glockner G."/>
            <person name="Delwiche C.F."/>
            <person name="Petrasek J."/>
            <person name="Van de Peer Y."/>
            <person name="Friml J."/>
            <person name="Beilby M."/>
            <person name="Dolan L."/>
            <person name="Kohara Y."/>
            <person name="Sugano S."/>
            <person name="Fujiyama A."/>
            <person name="Delaux P.-M."/>
            <person name="Quint M."/>
            <person name="TheiBen G."/>
            <person name="Hagemann M."/>
            <person name="Harholt J."/>
            <person name="Dunand C."/>
            <person name="Zachgo S."/>
            <person name="Langdale J."/>
            <person name="Maumus F."/>
            <person name="Straeten D.V.D."/>
            <person name="Gould S.B."/>
            <person name="Rensing S.A."/>
        </authorList>
    </citation>
    <scope>NUCLEOTIDE SEQUENCE [LARGE SCALE GENOMIC DNA]</scope>
    <source>
        <strain evidence="3 4">S276</strain>
    </source>
</reference>
<dbReference type="Proteomes" id="UP000265515">
    <property type="component" value="Unassembled WGS sequence"/>
</dbReference>
<feature type="region of interest" description="Disordered" evidence="2">
    <location>
        <begin position="475"/>
        <end position="577"/>
    </location>
</feature>
<dbReference type="Gramene" id="GBG88028">
    <property type="protein sequence ID" value="GBG88028"/>
    <property type="gene ID" value="CBR_g46399"/>
</dbReference>
<dbReference type="AlphaFoldDB" id="A0A388M0D6"/>
<keyword evidence="4" id="KW-1185">Reference proteome</keyword>
<feature type="compositionally biased region" description="Basic and acidic residues" evidence="2">
    <location>
        <begin position="172"/>
        <end position="192"/>
    </location>
</feature>
<feature type="compositionally biased region" description="Polar residues" evidence="2">
    <location>
        <begin position="480"/>
        <end position="499"/>
    </location>
</feature>
<evidence type="ECO:0000313" key="3">
    <source>
        <dbReference type="EMBL" id="GBG88028.1"/>
    </source>
</evidence>
<protein>
    <submittedName>
        <fullName evidence="3">Uncharacterized protein</fullName>
    </submittedName>
</protein>
<dbReference type="OrthoDB" id="1711508at2759"/>
<gene>
    <name evidence="3" type="ORF">CBR_g46399</name>
</gene>
<evidence type="ECO:0000256" key="1">
    <source>
        <dbReference type="SAM" id="Coils"/>
    </source>
</evidence>
<comment type="caution">
    <text evidence="3">The sequence shown here is derived from an EMBL/GenBank/DDBJ whole genome shotgun (WGS) entry which is preliminary data.</text>
</comment>
<feature type="region of interest" description="Disordered" evidence="2">
    <location>
        <begin position="139"/>
        <end position="227"/>
    </location>
</feature>
<feature type="compositionally biased region" description="Polar residues" evidence="2">
    <location>
        <begin position="544"/>
        <end position="558"/>
    </location>
</feature>
<feature type="coiled-coil region" evidence="1">
    <location>
        <begin position="236"/>
        <end position="263"/>
    </location>
</feature>
<accession>A0A388M0D6</accession>
<dbReference type="EMBL" id="BFEA01000645">
    <property type="protein sequence ID" value="GBG88028.1"/>
    <property type="molecule type" value="Genomic_DNA"/>
</dbReference>
<proteinExistence type="predicted"/>